<dbReference type="SUPFAM" id="SSF46689">
    <property type="entry name" value="Homeodomain-like"/>
    <property type="match status" value="1"/>
</dbReference>
<dbReference type="Proteomes" id="UP001366060">
    <property type="component" value="Unassembled WGS sequence"/>
</dbReference>
<accession>A0ABU9H8C3</accession>
<keyword evidence="6" id="KW-1185">Reference proteome</keyword>
<sequence>MSTNSLVSHLARIRSKQPWLVMNAAEKFSVSGSNHKSISHFYSFQPKASVEQTFAIPDGCVDILFDCDGSNPNAAVFGTPLEAITIELNKDHRYFGARFVSGVMPDFLDLSAAELIGRHYDLLDVVPQANQLFNEIVNSTDFSQQAAFFGKFIETQNERKPSMLTAQVLRNIYDSEGSVRINELEDKTGYSARTLQRQFGADMGMSPKAFCRIVRCQSAVYGLNHREKVTFSDLACDLGFSDQSHFLREFKKLVNATPLDYLNRVKHQNYLESIQYL</sequence>
<dbReference type="Pfam" id="PF20240">
    <property type="entry name" value="DUF6597"/>
    <property type="match status" value="1"/>
</dbReference>
<evidence type="ECO:0000256" key="2">
    <source>
        <dbReference type="ARBA" id="ARBA00023125"/>
    </source>
</evidence>
<gene>
    <name evidence="5" type="ORF">V6255_03140</name>
</gene>
<evidence type="ECO:0000313" key="6">
    <source>
        <dbReference type="Proteomes" id="UP001366060"/>
    </source>
</evidence>
<keyword evidence="3" id="KW-0804">Transcription</keyword>
<keyword evidence="2" id="KW-0238">DNA-binding</keyword>
<dbReference type="Gene3D" id="1.10.10.60">
    <property type="entry name" value="Homeodomain-like"/>
    <property type="match status" value="1"/>
</dbReference>
<reference evidence="5 6" key="1">
    <citation type="submission" date="2024-02" db="EMBL/GenBank/DDBJ databases">
        <title>Bacteria isolated from the canopy kelp, Nereocystis luetkeana.</title>
        <authorList>
            <person name="Pfister C.A."/>
            <person name="Younker I.T."/>
            <person name="Light S.H."/>
        </authorList>
    </citation>
    <scope>NUCLEOTIDE SEQUENCE [LARGE SCALE GENOMIC DNA]</scope>
    <source>
        <strain evidence="5 6">TI.2.07</strain>
    </source>
</reference>
<dbReference type="RefSeq" id="WP_341626838.1">
    <property type="nucleotide sequence ID" value="NZ_JBAKBA010000004.1"/>
</dbReference>
<dbReference type="PANTHER" id="PTHR46796">
    <property type="entry name" value="HTH-TYPE TRANSCRIPTIONAL ACTIVATOR RHAS-RELATED"/>
    <property type="match status" value="1"/>
</dbReference>
<dbReference type="InterPro" id="IPR009057">
    <property type="entry name" value="Homeodomain-like_sf"/>
</dbReference>
<dbReference type="SMART" id="SM00342">
    <property type="entry name" value="HTH_ARAC"/>
    <property type="match status" value="1"/>
</dbReference>
<dbReference type="PROSITE" id="PS01124">
    <property type="entry name" value="HTH_ARAC_FAMILY_2"/>
    <property type="match status" value="1"/>
</dbReference>
<evidence type="ECO:0000313" key="5">
    <source>
        <dbReference type="EMBL" id="MEL0658126.1"/>
    </source>
</evidence>
<name>A0ABU9H8C3_9GAMM</name>
<evidence type="ECO:0000256" key="1">
    <source>
        <dbReference type="ARBA" id="ARBA00023015"/>
    </source>
</evidence>
<dbReference type="EMBL" id="JBAKBA010000004">
    <property type="protein sequence ID" value="MEL0658126.1"/>
    <property type="molecule type" value="Genomic_DNA"/>
</dbReference>
<dbReference type="InterPro" id="IPR050204">
    <property type="entry name" value="AraC_XylS_family_regulators"/>
</dbReference>
<dbReference type="Pfam" id="PF12833">
    <property type="entry name" value="HTH_18"/>
    <property type="match status" value="1"/>
</dbReference>
<dbReference type="InterPro" id="IPR046532">
    <property type="entry name" value="DUF6597"/>
</dbReference>
<comment type="caution">
    <text evidence="5">The sequence shown here is derived from an EMBL/GenBank/DDBJ whole genome shotgun (WGS) entry which is preliminary data.</text>
</comment>
<protein>
    <submittedName>
        <fullName evidence="5">Helix-turn-helix domain-containing protein</fullName>
    </submittedName>
</protein>
<feature type="domain" description="HTH araC/xylS-type" evidence="4">
    <location>
        <begin position="162"/>
        <end position="264"/>
    </location>
</feature>
<evidence type="ECO:0000259" key="4">
    <source>
        <dbReference type="PROSITE" id="PS01124"/>
    </source>
</evidence>
<dbReference type="InterPro" id="IPR018060">
    <property type="entry name" value="HTH_AraC"/>
</dbReference>
<proteinExistence type="predicted"/>
<evidence type="ECO:0000256" key="3">
    <source>
        <dbReference type="ARBA" id="ARBA00023163"/>
    </source>
</evidence>
<organism evidence="5 6">
    <name type="scientific">Psychromonas arctica</name>
    <dbReference type="NCBI Taxonomy" id="168275"/>
    <lineage>
        <taxon>Bacteria</taxon>
        <taxon>Pseudomonadati</taxon>
        <taxon>Pseudomonadota</taxon>
        <taxon>Gammaproteobacteria</taxon>
        <taxon>Alteromonadales</taxon>
        <taxon>Psychromonadaceae</taxon>
        <taxon>Psychromonas</taxon>
    </lineage>
</organism>
<keyword evidence="1" id="KW-0805">Transcription regulation</keyword>